<sequence length="70" mass="8066">MQSMGSLSLWISLRPGIREVDDFRKELRQLSDEITLPALELFSEGLFVERSMLDEYLMYVCDPPAGDAKR</sequence>
<feature type="domain" description="TetR transcriptional regulator Rv1219c-like C-terminal" evidence="1">
    <location>
        <begin position="1"/>
        <end position="47"/>
    </location>
</feature>
<evidence type="ECO:0000259" key="1">
    <source>
        <dbReference type="Pfam" id="PF17933"/>
    </source>
</evidence>
<dbReference type="EMBL" id="JAGINT010000001">
    <property type="protein sequence ID" value="MBP2352629.1"/>
    <property type="molecule type" value="Genomic_DNA"/>
</dbReference>
<keyword evidence="3" id="KW-1185">Reference proteome</keyword>
<name>A0ABS4UM46_9ACTN</name>
<accession>A0ABS4UM46</accession>
<proteinExistence type="predicted"/>
<organism evidence="2 3">
    <name type="scientific">Kribbella aluminosa</name>
    <dbReference type="NCBI Taxonomy" id="416017"/>
    <lineage>
        <taxon>Bacteria</taxon>
        <taxon>Bacillati</taxon>
        <taxon>Actinomycetota</taxon>
        <taxon>Actinomycetes</taxon>
        <taxon>Propionibacteriales</taxon>
        <taxon>Kribbellaceae</taxon>
        <taxon>Kribbella</taxon>
    </lineage>
</organism>
<evidence type="ECO:0000313" key="3">
    <source>
        <dbReference type="Proteomes" id="UP000755585"/>
    </source>
</evidence>
<reference evidence="2 3" key="1">
    <citation type="submission" date="2021-03" db="EMBL/GenBank/DDBJ databases">
        <title>Sequencing the genomes of 1000 actinobacteria strains.</title>
        <authorList>
            <person name="Klenk H.-P."/>
        </authorList>
    </citation>
    <scope>NUCLEOTIDE SEQUENCE [LARGE SCALE GENOMIC DNA]</scope>
    <source>
        <strain evidence="2 3">DSM 18824</strain>
    </source>
</reference>
<dbReference type="Gene3D" id="1.10.357.10">
    <property type="entry name" value="Tetracycline Repressor, domain 2"/>
    <property type="match status" value="1"/>
</dbReference>
<gene>
    <name evidence="2" type="ORF">JOF29_003712</name>
</gene>
<dbReference type="Proteomes" id="UP000755585">
    <property type="component" value="Unassembled WGS sequence"/>
</dbReference>
<comment type="caution">
    <text evidence="2">The sequence shown here is derived from an EMBL/GenBank/DDBJ whole genome shotgun (WGS) entry which is preliminary data.</text>
</comment>
<evidence type="ECO:0000313" key="2">
    <source>
        <dbReference type="EMBL" id="MBP2352629.1"/>
    </source>
</evidence>
<dbReference type="InterPro" id="IPR041484">
    <property type="entry name" value="TetR_C_25"/>
</dbReference>
<dbReference type="Pfam" id="PF17933">
    <property type="entry name" value="TetR_C_25"/>
    <property type="match status" value="1"/>
</dbReference>
<protein>
    <submittedName>
        <fullName evidence="2">Protein involved in sex pheromone biosynthesis</fullName>
    </submittedName>
</protein>